<dbReference type="VEuPathDB" id="FungiDB:HMPREF1544_10391"/>
<organism evidence="2 3">
    <name type="scientific">Mucor circinelloides f. circinelloides (strain 1006PhL)</name>
    <name type="common">Mucormycosis agent</name>
    <name type="synonym">Calyptromyces circinelloides</name>
    <dbReference type="NCBI Taxonomy" id="1220926"/>
    <lineage>
        <taxon>Eukaryota</taxon>
        <taxon>Fungi</taxon>
        <taxon>Fungi incertae sedis</taxon>
        <taxon>Mucoromycota</taxon>
        <taxon>Mucoromycotina</taxon>
        <taxon>Mucoromycetes</taxon>
        <taxon>Mucorales</taxon>
        <taxon>Mucorineae</taxon>
        <taxon>Mucoraceae</taxon>
        <taxon>Mucor</taxon>
    </lineage>
</organism>
<evidence type="ECO:0000313" key="3">
    <source>
        <dbReference type="Proteomes" id="UP000014254"/>
    </source>
</evidence>
<dbReference type="InParanoid" id="S2JSX4"/>
<proteinExistence type="predicted"/>
<keyword evidence="3" id="KW-1185">Reference proteome</keyword>
<evidence type="ECO:0000256" key="1">
    <source>
        <dbReference type="SAM" id="MobiDB-lite"/>
    </source>
</evidence>
<feature type="compositionally biased region" description="Basic and acidic residues" evidence="1">
    <location>
        <begin position="10"/>
        <end position="20"/>
    </location>
</feature>
<feature type="region of interest" description="Disordered" evidence="1">
    <location>
        <begin position="1"/>
        <end position="21"/>
    </location>
</feature>
<dbReference type="EMBL" id="KE124095">
    <property type="protein sequence ID" value="EPB82875.1"/>
    <property type="molecule type" value="Genomic_DNA"/>
</dbReference>
<reference evidence="3" key="1">
    <citation type="submission" date="2013-05" db="EMBL/GenBank/DDBJ databases">
        <title>The Genome sequence of Mucor circinelloides f. circinelloides 1006PhL.</title>
        <authorList>
            <consortium name="The Broad Institute Genomics Platform"/>
            <person name="Cuomo C."/>
            <person name="Earl A."/>
            <person name="Findley K."/>
            <person name="Lee S.C."/>
            <person name="Walker B."/>
            <person name="Young S."/>
            <person name="Zeng Q."/>
            <person name="Gargeya S."/>
            <person name="Fitzgerald M."/>
            <person name="Haas B."/>
            <person name="Abouelleil A."/>
            <person name="Allen A.W."/>
            <person name="Alvarado L."/>
            <person name="Arachchi H.M."/>
            <person name="Berlin A.M."/>
            <person name="Chapman S.B."/>
            <person name="Gainer-Dewar J."/>
            <person name="Goldberg J."/>
            <person name="Griggs A."/>
            <person name="Gujja S."/>
            <person name="Hansen M."/>
            <person name="Howarth C."/>
            <person name="Imamovic A."/>
            <person name="Ireland A."/>
            <person name="Larimer J."/>
            <person name="McCowan C."/>
            <person name="Murphy C."/>
            <person name="Pearson M."/>
            <person name="Poon T.W."/>
            <person name="Priest M."/>
            <person name="Roberts A."/>
            <person name="Saif S."/>
            <person name="Shea T."/>
            <person name="Sisk P."/>
            <person name="Sykes S."/>
            <person name="Wortman J."/>
            <person name="Nusbaum C."/>
            <person name="Birren B."/>
        </authorList>
    </citation>
    <scope>NUCLEOTIDE SEQUENCE [LARGE SCALE GENOMIC DNA]</scope>
    <source>
        <strain evidence="3">1006PhL</strain>
    </source>
</reference>
<name>S2JSX4_MUCC1</name>
<accession>S2JSX4</accession>
<dbReference type="AlphaFoldDB" id="S2JSX4"/>
<evidence type="ECO:0000313" key="2">
    <source>
        <dbReference type="EMBL" id="EPB82875.1"/>
    </source>
</evidence>
<sequence>MKLRERKKRVSNDIKQEDTKAGTTITNKPFTRVNLLNTWIRDSIKQEDTKNDSSSPQQNEENAESHISVKASGGNPRFQVVGSSNVQGYLRGT</sequence>
<gene>
    <name evidence="2" type="ORF">HMPREF1544_10391</name>
</gene>
<feature type="region of interest" description="Disordered" evidence="1">
    <location>
        <begin position="44"/>
        <end position="93"/>
    </location>
</feature>
<protein>
    <submittedName>
        <fullName evidence="2">Uncharacterized protein</fullName>
    </submittedName>
</protein>
<dbReference type="Proteomes" id="UP000014254">
    <property type="component" value="Unassembled WGS sequence"/>
</dbReference>